<evidence type="ECO:0000256" key="1">
    <source>
        <dbReference type="SAM" id="MobiDB-lite"/>
    </source>
</evidence>
<name>A0A0F9N7K5_9ZZZZ</name>
<reference evidence="2" key="1">
    <citation type="journal article" date="2015" name="Nature">
        <title>Complex archaea that bridge the gap between prokaryotes and eukaryotes.</title>
        <authorList>
            <person name="Spang A."/>
            <person name="Saw J.H."/>
            <person name="Jorgensen S.L."/>
            <person name="Zaremba-Niedzwiedzka K."/>
            <person name="Martijn J."/>
            <person name="Lind A.E."/>
            <person name="van Eijk R."/>
            <person name="Schleper C."/>
            <person name="Guy L."/>
            <person name="Ettema T.J."/>
        </authorList>
    </citation>
    <scope>NUCLEOTIDE SEQUENCE</scope>
</reference>
<gene>
    <name evidence="2" type="ORF">LCGC14_1370350</name>
</gene>
<protein>
    <submittedName>
        <fullName evidence="2">Uncharacterized protein</fullName>
    </submittedName>
</protein>
<accession>A0A0F9N7K5</accession>
<sequence length="32" mass="3486">MRRALEEQAAVLHKTTLPPSVKRSLQPGGGQE</sequence>
<proteinExistence type="predicted"/>
<dbReference type="EMBL" id="LAZR01008645">
    <property type="protein sequence ID" value="KKM77417.1"/>
    <property type="molecule type" value="Genomic_DNA"/>
</dbReference>
<dbReference type="AlphaFoldDB" id="A0A0F9N7K5"/>
<organism evidence="2">
    <name type="scientific">marine sediment metagenome</name>
    <dbReference type="NCBI Taxonomy" id="412755"/>
    <lineage>
        <taxon>unclassified sequences</taxon>
        <taxon>metagenomes</taxon>
        <taxon>ecological metagenomes</taxon>
    </lineage>
</organism>
<feature type="region of interest" description="Disordered" evidence="1">
    <location>
        <begin position="1"/>
        <end position="32"/>
    </location>
</feature>
<comment type="caution">
    <text evidence="2">The sequence shown here is derived from an EMBL/GenBank/DDBJ whole genome shotgun (WGS) entry which is preliminary data.</text>
</comment>
<evidence type="ECO:0000313" key="2">
    <source>
        <dbReference type="EMBL" id="KKM77417.1"/>
    </source>
</evidence>